<keyword evidence="2" id="KW-1185">Reference proteome</keyword>
<sequence length="72" mass="8148">MYSIGMHETAATIWIAACAHRLQQQWRTVDPLQLEEVAADLWRDERLRSMTPDEAARAWLEPVAPSARDASG</sequence>
<reference evidence="2" key="1">
    <citation type="journal article" date="2019" name="Int. J. Syst. Evol. Microbiol.">
        <title>The Global Catalogue of Microorganisms (GCM) 10K type strain sequencing project: providing services to taxonomists for standard genome sequencing and annotation.</title>
        <authorList>
            <consortium name="The Broad Institute Genomics Platform"/>
            <consortium name="The Broad Institute Genome Sequencing Center for Infectious Disease"/>
            <person name="Wu L."/>
            <person name="Ma J."/>
        </authorList>
    </citation>
    <scope>NUCLEOTIDE SEQUENCE [LARGE SCALE GENOMIC DNA]</scope>
    <source>
        <strain evidence="2">JCM 17804</strain>
    </source>
</reference>
<evidence type="ECO:0000313" key="1">
    <source>
        <dbReference type="EMBL" id="GAA4337920.1"/>
    </source>
</evidence>
<protein>
    <submittedName>
        <fullName evidence="1">Uncharacterized protein</fullName>
    </submittedName>
</protein>
<proteinExistence type="predicted"/>
<name>A0ABP8HE28_9BURK</name>
<dbReference type="Proteomes" id="UP001500975">
    <property type="component" value="Unassembled WGS sequence"/>
</dbReference>
<comment type="caution">
    <text evidence="1">The sequence shown here is derived from an EMBL/GenBank/DDBJ whole genome shotgun (WGS) entry which is preliminary data.</text>
</comment>
<organism evidence="1 2">
    <name type="scientific">Variovorax defluvii</name>
    <dbReference type="NCBI Taxonomy" id="913761"/>
    <lineage>
        <taxon>Bacteria</taxon>
        <taxon>Pseudomonadati</taxon>
        <taxon>Pseudomonadota</taxon>
        <taxon>Betaproteobacteria</taxon>
        <taxon>Burkholderiales</taxon>
        <taxon>Comamonadaceae</taxon>
        <taxon>Variovorax</taxon>
    </lineage>
</organism>
<gene>
    <name evidence="1" type="ORF">GCM10023165_16290</name>
</gene>
<evidence type="ECO:0000313" key="2">
    <source>
        <dbReference type="Proteomes" id="UP001500975"/>
    </source>
</evidence>
<dbReference type="EMBL" id="BAABGJ010000012">
    <property type="protein sequence ID" value="GAA4337920.1"/>
    <property type="molecule type" value="Genomic_DNA"/>
</dbReference>
<accession>A0ABP8HE28</accession>